<feature type="compositionally biased region" description="Low complexity" evidence="1">
    <location>
        <begin position="98"/>
        <end position="111"/>
    </location>
</feature>
<evidence type="ECO:0000313" key="3">
    <source>
        <dbReference type="Proteomes" id="UP001626550"/>
    </source>
</evidence>
<organism evidence="2 3">
    <name type="scientific">Cichlidogyrus casuarinus</name>
    <dbReference type="NCBI Taxonomy" id="1844966"/>
    <lineage>
        <taxon>Eukaryota</taxon>
        <taxon>Metazoa</taxon>
        <taxon>Spiralia</taxon>
        <taxon>Lophotrochozoa</taxon>
        <taxon>Platyhelminthes</taxon>
        <taxon>Monogenea</taxon>
        <taxon>Monopisthocotylea</taxon>
        <taxon>Dactylogyridea</taxon>
        <taxon>Ancyrocephalidae</taxon>
        <taxon>Cichlidogyrus</taxon>
    </lineage>
</organism>
<feature type="compositionally biased region" description="Polar residues" evidence="1">
    <location>
        <begin position="62"/>
        <end position="71"/>
    </location>
</feature>
<feature type="region of interest" description="Disordered" evidence="1">
    <location>
        <begin position="45"/>
        <end position="120"/>
    </location>
</feature>
<protein>
    <submittedName>
        <fullName evidence="2">Uncharacterized protein</fullName>
    </submittedName>
</protein>
<comment type="caution">
    <text evidence="2">The sequence shown here is derived from an EMBL/GenBank/DDBJ whole genome shotgun (WGS) entry which is preliminary data.</text>
</comment>
<proteinExistence type="predicted"/>
<evidence type="ECO:0000256" key="1">
    <source>
        <dbReference type="SAM" id="MobiDB-lite"/>
    </source>
</evidence>
<gene>
    <name evidence="2" type="ORF">Ciccas_004272</name>
</gene>
<dbReference type="EMBL" id="JBJKFK010000434">
    <property type="protein sequence ID" value="KAL3317077.1"/>
    <property type="molecule type" value="Genomic_DNA"/>
</dbReference>
<sequence length="169" mass="18670">MGVRVELSLIFVKVGQVDTVNERYQADVFLQSRWREPLLDRTWISPLSSPTSPRRSPVPSSDDCTQRSSSRAAARGCPPNALGRANLPNNLGQKPRFSNNGNNDGSQSNPSTIRRPNPSVQLPSGVSDLIAACFQILFKEFPAKYPGYFTLLSIAVFVHLPWSIRTGDQ</sequence>
<accession>A0ABD2QCX6</accession>
<name>A0ABD2QCX6_9PLAT</name>
<keyword evidence="3" id="KW-1185">Reference proteome</keyword>
<reference evidence="2 3" key="1">
    <citation type="submission" date="2024-11" db="EMBL/GenBank/DDBJ databases">
        <title>Adaptive evolution of stress response genes in parasites aligns with host niche diversity.</title>
        <authorList>
            <person name="Hahn C."/>
            <person name="Resl P."/>
        </authorList>
    </citation>
    <scope>NUCLEOTIDE SEQUENCE [LARGE SCALE GENOMIC DNA]</scope>
    <source>
        <strain evidence="2">EGGRZ-B1_66</strain>
        <tissue evidence="2">Body</tissue>
    </source>
</reference>
<dbReference type="AlphaFoldDB" id="A0ABD2QCX6"/>
<dbReference type="Proteomes" id="UP001626550">
    <property type="component" value="Unassembled WGS sequence"/>
</dbReference>
<feature type="compositionally biased region" description="Low complexity" evidence="1">
    <location>
        <begin position="45"/>
        <end position="61"/>
    </location>
</feature>
<evidence type="ECO:0000313" key="2">
    <source>
        <dbReference type="EMBL" id="KAL3317077.1"/>
    </source>
</evidence>